<dbReference type="EMBL" id="CP155573">
    <property type="protein sequence ID" value="XFO69597.1"/>
    <property type="molecule type" value="Genomic_DNA"/>
</dbReference>
<name>A0ABZ3IVX8_9FIRM</name>
<gene>
    <name evidence="1" type="ORF">SPSIL_058310</name>
</gene>
<evidence type="ECO:0000313" key="2">
    <source>
        <dbReference type="Proteomes" id="UP000216752"/>
    </source>
</evidence>
<sequence length="133" mass="14796">MTAKDQILVAIYLEYQKDIPDMTQIKATNLGLDHSVFKVALKKLDNELMVNGLKFLAGGANGIPADVYVGNAQMAPSGIKYVENILKVRPEMSKIEKIQAITSKATEWGWEQMKDISAKVLAEIIKSQIEFLK</sequence>
<reference evidence="1" key="1">
    <citation type="submission" date="2024-05" db="EMBL/GenBank/DDBJ databases">
        <title>Isolation and characterization of Sporomusa carbonis sp. nov., a carboxydotrophic hydrogenogen in the genus of Sporomusa isolated from a charcoal burning pile.</title>
        <authorList>
            <person name="Boeer T."/>
            <person name="Rosenbaum F."/>
            <person name="Eysell L."/>
            <person name="Mueller V."/>
            <person name="Daniel R."/>
            <person name="Poehlein A."/>
        </authorList>
    </citation>
    <scope>NUCLEOTIDE SEQUENCE [LARGE SCALE GENOMIC DNA]</scope>
    <source>
        <strain evidence="1">DSM 10669</strain>
    </source>
</reference>
<dbReference type="RefSeq" id="WP_094607165.1">
    <property type="nucleotide sequence ID" value="NZ_CP155573.1"/>
</dbReference>
<keyword evidence="2" id="KW-1185">Reference proteome</keyword>
<evidence type="ECO:0000313" key="1">
    <source>
        <dbReference type="EMBL" id="XFO69597.1"/>
    </source>
</evidence>
<proteinExistence type="predicted"/>
<protein>
    <submittedName>
        <fullName evidence="1">Uncharacterized protein</fullName>
    </submittedName>
</protein>
<organism evidence="1 2">
    <name type="scientific">Sporomusa silvacetica DSM 10669</name>
    <dbReference type="NCBI Taxonomy" id="1123289"/>
    <lineage>
        <taxon>Bacteria</taxon>
        <taxon>Bacillati</taxon>
        <taxon>Bacillota</taxon>
        <taxon>Negativicutes</taxon>
        <taxon>Selenomonadales</taxon>
        <taxon>Sporomusaceae</taxon>
        <taxon>Sporomusa</taxon>
    </lineage>
</organism>
<accession>A0ABZ3IVX8</accession>
<dbReference type="Proteomes" id="UP000216752">
    <property type="component" value="Chromosome"/>
</dbReference>